<feature type="transmembrane region" description="Helical" evidence="6">
    <location>
        <begin position="177"/>
        <end position="200"/>
    </location>
</feature>
<dbReference type="InterPro" id="IPR049326">
    <property type="entry name" value="Rhodopsin_dom_fungi"/>
</dbReference>
<organism evidence="8 9">
    <name type="scientific">Xylaria flabelliformis</name>
    <dbReference type="NCBI Taxonomy" id="2512241"/>
    <lineage>
        <taxon>Eukaryota</taxon>
        <taxon>Fungi</taxon>
        <taxon>Dikarya</taxon>
        <taxon>Ascomycota</taxon>
        <taxon>Pezizomycotina</taxon>
        <taxon>Sordariomycetes</taxon>
        <taxon>Xylariomycetidae</taxon>
        <taxon>Xylariales</taxon>
        <taxon>Xylariaceae</taxon>
        <taxon>Xylaria</taxon>
    </lineage>
</organism>
<evidence type="ECO:0000256" key="2">
    <source>
        <dbReference type="ARBA" id="ARBA00022692"/>
    </source>
</evidence>
<evidence type="ECO:0000256" key="3">
    <source>
        <dbReference type="ARBA" id="ARBA00022989"/>
    </source>
</evidence>
<protein>
    <recommendedName>
        <fullName evidence="7">Rhodopsin domain-containing protein</fullName>
    </recommendedName>
</protein>
<dbReference type="InterPro" id="IPR052337">
    <property type="entry name" value="SAT4-like"/>
</dbReference>
<accession>A0A553HNM7</accession>
<dbReference type="Proteomes" id="UP000319160">
    <property type="component" value="Unassembled WGS sequence"/>
</dbReference>
<keyword evidence="3 6" id="KW-1133">Transmembrane helix</keyword>
<comment type="similarity">
    <text evidence="5">Belongs to the SAT4 family.</text>
</comment>
<feature type="transmembrane region" description="Helical" evidence="6">
    <location>
        <begin position="139"/>
        <end position="165"/>
    </location>
</feature>
<gene>
    <name evidence="8" type="ORF">FHL15_009482</name>
</gene>
<dbReference type="GO" id="GO:0016020">
    <property type="term" value="C:membrane"/>
    <property type="evidence" value="ECO:0007669"/>
    <property type="project" value="UniProtKB-SubCell"/>
</dbReference>
<dbReference type="PANTHER" id="PTHR33048">
    <property type="entry name" value="PTH11-LIKE INTEGRAL MEMBRANE PROTEIN (AFU_ORTHOLOGUE AFUA_5G11245)"/>
    <property type="match status" value="1"/>
</dbReference>
<evidence type="ECO:0000259" key="7">
    <source>
        <dbReference type="Pfam" id="PF20684"/>
    </source>
</evidence>
<keyword evidence="9" id="KW-1185">Reference proteome</keyword>
<dbReference type="STRING" id="2512241.A0A553HNM7"/>
<dbReference type="EMBL" id="VFLP01000065">
    <property type="protein sequence ID" value="TRX89573.1"/>
    <property type="molecule type" value="Genomic_DNA"/>
</dbReference>
<comment type="caution">
    <text evidence="8">The sequence shown here is derived from an EMBL/GenBank/DDBJ whole genome shotgun (WGS) entry which is preliminary data.</text>
</comment>
<evidence type="ECO:0000256" key="6">
    <source>
        <dbReference type="SAM" id="Phobius"/>
    </source>
</evidence>
<keyword evidence="4 6" id="KW-0472">Membrane</keyword>
<dbReference type="PANTHER" id="PTHR33048:SF47">
    <property type="entry name" value="INTEGRAL MEMBRANE PROTEIN-RELATED"/>
    <property type="match status" value="1"/>
</dbReference>
<dbReference type="OrthoDB" id="444631at2759"/>
<sequence length="397" mass="43972">MSLEQISSLPPAQQQAILNGPALAPPAGVVPNLDNPPNSNVLCLIIMTIFLVIATLVFTLAVYAKLFYIKKLHVEDCKTISVLNGKENLGYSLTYLMTVFAFAGFALYVALQGCVFSLIAQFGLFVHQWDIRVKDLAGIFYLAHVASELYAVCIVLIKSAILLEWVRIFVPRATRGAFYWICHILLWTNVVFYTVILISANLSCTPFARIWDKTLPGNCSTDNNAYDVATASFNFVSDVLIFLLPQRMIWRLHLKTKKKIGIAFIFAIGISACTAAAYRLYASTRFLEKSDETYIIGDVALGAEAETMCAILIFYVPTLPKAFKHVKSPFKFLNSVFSRGQSYIGTSYIQPSVDSSGHVELGVLHPPRAHIPQMSILRTTQISLNRGTLAESGSTYL</sequence>
<reference evidence="9" key="1">
    <citation type="submission" date="2019-06" db="EMBL/GenBank/DDBJ databases">
        <title>Draft genome sequence of the griseofulvin-producing fungus Xylaria cubensis strain G536.</title>
        <authorList>
            <person name="Mead M.E."/>
            <person name="Raja H.A."/>
            <person name="Steenwyk J.L."/>
            <person name="Knowles S.L."/>
            <person name="Oberlies N.H."/>
            <person name="Rokas A."/>
        </authorList>
    </citation>
    <scope>NUCLEOTIDE SEQUENCE [LARGE SCALE GENOMIC DNA]</scope>
    <source>
        <strain evidence="9">G536</strain>
    </source>
</reference>
<proteinExistence type="inferred from homology"/>
<comment type="subcellular location">
    <subcellularLocation>
        <location evidence="1">Membrane</location>
        <topology evidence="1">Multi-pass membrane protein</topology>
    </subcellularLocation>
</comment>
<feature type="transmembrane region" description="Helical" evidence="6">
    <location>
        <begin position="39"/>
        <end position="63"/>
    </location>
</feature>
<evidence type="ECO:0000256" key="1">
    <source>
        <dbReference type="ARBA" id="ARBA00004141"/>
    </source>
</evidence>
<dbReference type="Pfam" id="PF20684">
    <property type="entry name" value="Fung_rhodopsin"/>
    <property type="match status" value="1"/>
</dbReference>
<evidence type="ECO:0000313" key="9">
    <source>
        <dbReference type="Proteomes" id="UP000319160"/>
    </source>
</evidence>
<feature type="transmembrane region" description="Helical" evidence="6">
    <location>
        <begin position="293"/>
        <end position="316"/>
    </location>
</feature>
<feature type="transmembrane region" description="Helical" evidence="6">
    <location>
        <begin position="262"/>
        <end position="281"/>
    </location>
</feature>
<evidence type="ECO:0000256" key="4">
    <source>
        <dbReference type="ARBA" id="ARBA00023136"/>
    </source>
</evidence>
<feature type="transmembrane region" description="Helical" evidence="6">
    <location>
        <begin position="93"/>
        <end position="119"/>
    </location>
</feature>
<name>A0A553HNM7_9PEZI</name>
<evidence type="ECO:0000313" key="8">
    <source>
        <dbReference type="EMBL" id="TRX89573.1"/>
    </source>
</evidence>
<feature type="domain" description="Rhodopsin" evidence="7">
    <location>
        <begin position="105"/>
        <end position="323"/>
    </location>
</feature>
<dbReference type="AlphaFoldDB" id="A0A553HNM7"/>
<evidence type="ECO:0000256" key="5">
    <source>
        <dbReference type="ARBA" id="ARBA00038359"/>
    </source>
</evidence>
<keyword evidence="2 6" id="KW-0812">Transmembrane</keyword>